<evidence type="ECO:0000313" key="1">
    <source>
        <dbReference type="EMBL" id="MTV81985.1"/>
    </source>
</evidence>
<keyword evidence="2" id="KW-1185">Reference proteome</keyword>
<sequence>MEQAIFLVTSLVGVKKLTFRQKLTTLMNDQIQITIVLAMIQFDDYQRARSIIRSQFYPGWVDQINIVTLASLMADADGVDLADSEQFNTDFESLPSRRFEVASPIENDTIRYIKDGEIVAEVTEDHNQQPLLKTRFEDHQPTQAAVYEAGRQFGLLYFQKGELSQALLLNKNRKMAFRFNRHEQTVNFAYTLGPASKLQFTELMPDEDENHHIVYQASEQRPFYEVVDYSNYDRFDSIYAFYAQLLQNLFTPVDGLFIDLNDNPKLTPYLPQQLIFNY</sequence>
<accession>A0A7X2XVT6</accession>
<name>A0A7X2XVT6_9LACO</name>
<dbReference type="AlphaFoldDB" id="A0A7X2XVT6"/>
<protein>
    <submittedName>
        <fullName evidence="1">Uncharacterized protein</fullName>
    </submittedName>
</protein>
<proteinExistence type="predicted"/>
<reference evidence="1 2" key="1">
    <citation type="submission" date="2019-11" db="EMBL/GenBank/DDBJ databases">
        <title>Lactobacillus sp. nov. CRM56-3, isolated from fermented tea leaves.</title>
        <authorList>
            <person name="Phuengjayaem S."/>
            <person name="Tanasupawat S."/>
        </authorList>
    </citation>
    <scope>NUCLEOTIDE SEQUENCE [LARGE SCALE GENOMIC DNA]</scope>
    <source>
        <strain evidence="1 2">CRM56-3</strain>
    </source>
</reference>
<dbReference type="RefSeq" id="WP_155431254.1">
    <property type="nucleotide sequence ID" value="NZ_WNJO01000004.1"/>
</dbReference>
<dbReference type="Proteomes" id="UP000466388">
    <property type="component" value="Unassembled WGS sequence"/>
</dbReference>
<evidence type="ECO:0000313" key="2">
    <source>
        <dbReference type="Proteomes" id="UP000466388"/>
    </source>
</evidence>
<comment type="caution">
    <text evidence="1">The sequence shown here is derived from an EMBL/GenBank/DDBJ whole genome shotgun (WGS) entry which is preliminary data.</text>
</comment>
<dbReference type="EMBL" id="WNJO01000004">
    <property type="protein sequence ID" value="MTV81985.1"/>
    <property type="molecule type" value="Genomic_DNA"/>
</dbReference>
<gene>
    <name evidence="1" type="ORF">GM612_04885</name>
</gene>
<organism evidence="1 2">
    <name type="scientific">Secundilactobacillus folii</name>
    <dbReference type="NCBI Taxonomy" id="2678357"/>
    <lineage>
        <taxon>Bacteria</taxon>
        <taxon>Bacillati</taxon>
        <taxon>Bacillota</taxon>
        <taxon>Bacilli</taxon>
        <taxon>Lactobacillales</taxon>
        <taxon>Lactobacillaceae</taxon>
        <taxon>Secundilactobacillus</taxon>
    </lineage>
</organism>